<accession>A0A9R1SZW9</accession>
<feature type="chain" id="PRO_5040362156" description="DUF4773 domain-containing protein" evidence="2">
    <location>
        <begin position="19"/>
        <end position="322"/>
    </location>
</feature>
<keyword evidence="4" id="KW-1185">Reference proteome</keyword>
<keyword evidence="2" id="KW-0732">Signal</keyword>
<dbReference type="RefSeq" id="XP_011300018.1">
    <property type="nucleotide sequence ID" value="XM_011301716.1"/>
</dbReference>
<dbReference type="PANTHER" id="PTHR36299">
    <property type="entry name" value="AGAP008005-PA"/>
    <property type="match status" value="1"/>
</dbReference>
<dbReference type="OrthoDB" id="6590335at2759"/>
<dbReference type="Pfam" id="PF15998">
    <property type="entry name" value="DUF4773"/>
    <property type="match status" value="1"/>
</dbReference>
<evidence type="ECO:0000256" key="1">
    <source>
        <dbReference type="SAM" id="MobiDB-lite"/>
    </source>
</evidence>
<feature type="compositionally biased region" description="Basic and acidic residues" evidence="1">
    <location>
        <begin position="233"/>
        <end position="254"/>
    </location>
</feature>
<organism evidence="4 5">
    <name type="scientific">Fopius arisanus</name>
    <dbReference type="NCBI Taxonomy" id="64838"/>
    <lineage>
        <taxon>Eukaryota</taxon>
        <taxon>Metazoa</taxon>
        <taxon>Ecdysozoa</taxon>
        <taxon>Arthropoda</taxon>
        <taxon>Hexapoda</taxon>
        <taxon>Insecta</taxon>
        <taxon>Pterygota</taxon>
        <taxon>Neoptera</taxon>
        <taxon>Endopterygota</taxon>
        <taxon>Hymenoptera</taxon>
        <taxon>Apocrita</taxon>
        <taxon>Ichneumonoidea</taxon>
        <taxon>Braconidae</taxon>
        <taxon>Opiinae</taxon>
        <taxon>Fopius</taxon>
    </lineage>
</organism>
<gene>
    <name evidence="5" type="primary">LOC105264680</name>
</gene>
<protein>
    <recommendedName>
        <fullName evidence="3">DUF4773 domain-containing protein</fullName>
    </recommendedName>
</protein>
<evidence type="ECO:0000313" key="5">
    <source>
        <dbReference type="RefSeq" id="XP_011300018.1"/>
    </source>
</evidence>
<evidence type="ECO:0000313" key="4">
    <source>
        <dbReference type="Proteomes" id="UP000694866"/>
    </source>
</evidence>
<dbReference type="Proteomes" id="UP000694866">
    <property type="component" value="Unplaced"/>
</dbReference>
<feature type="region of interest" description="Disordered" evidence="1">
    <location>
        <begin position="217"/>
        <end position="254"/>
    </location>
</feature>
<dbReference type="KEGG" id="fas:105264680"/>
<dbReference type="GeneID" id="105264680"/>
<feature type="domain" description="DUF4773" evidence="3">
    <location>
        <begin position="43"/>
        <end position="158"/>
    </location>
</feature>
<reference evidence="5" key="1">
    <citation type="submission" date="2025-08" db="UniProtKB">
        <authorList>
            <consortium name="RefSeq"/>
        </authorList>
    </citation>
    <scope>IDENTIFICATION</scope>
    <source>
        <strain evidence="5">USDA-PBARC FA_bdor</strain>
        <tissue evidence="5">Whole organism</tissue>
    </source>
</reference>
<proteinExistence type="predicted"/>
<feature type="signal peptide" evidence="2">
    <location>
        <begin position="1"/>
        <end position="18"/>
    </location>
</feature>
<dbReference type="PANTHER" id="PTHR36299:SF2">
    <property type="entry name" value="DUF4773 DOMAIN-CONTAINING PROTEIN"/>
    <property type="match status" value="1"/>
</dbReference>
<dbReference type="AlphaFoldDB" id="A0A9R1SZW9"/>
<evidence type="ECO:0000259" key="3">
    <source>
        <dbReference type="Pfam" id="PF15998"/>
    </source>
</evidence>
<evidence type="ECO:0000256" key="2">
    <source>
        <dbReference type="SAM" id="SignalP"/>
    </source>
</evidence>
<name>A0A9R1SZW9_9HYME</name>
<dbReference type="InterPro" id="IPR031941">
    <property type="entry name" value="DUF4773"/>
</dbReference>
<sequence length="322" mass="35400">MTIKLWIILSCAVVAVSSAGILETLLSWDVRDSEARSSTPQSKCLCQTSGCLCCVDLNLTSTIDLGGPACVNIKQKEDNVSLHMSYGDNPVHNATIRIADAANKPTCMNLLSDLAQLCAKFTTMKRQDSGHDGCLVVEPALMRTPQATYHMGCFNFNQGVRQIQSSIIETTPATTQEEEEEEGLNTEELLAAVSSTAEQGIALFSKWLGISLNPKLNLTSPKEESTEAPAVRQESRSGRNLDNHSTTPEERSEERFKQLLSAQDNIMRESARIGPINDGQTTFVFPKSMENPENTKSQAPFVPRESRRGGRAYNIHQHVNEI</sequence>